<dbReference type="PROSITE" id="PS00025">
    <property type="entry name" value="P_TREFOIL_1"/>
    <property type="match status" value="1"/>
</dbReference>
<keyword evidence="3" id="KW-0472">Membrane</keyword>
<dbReference type="CDD" id="cd14752">
    <property type="entry name" value="GH31_N"/>
    <property type="match status" value="1"/>
</dbReference>
<evidence type="ECO:0000259" key="8">
    <source>
        <dbReference type="PROSITE" id="PS51448"/>
    </source>
</evidence>
<organism evidence="9 10">
    <name type="scientific">Paramormyrops kingsleyae</name>
    <dbReference type="NCBI Taxonomy" id="1676925"/>
    <lineage>
        <taxon>Eukaryota</taxon>
        <taxon>Metazoa</taxon>
        <taxon>Chordata</taxon>
        <taxon>Craniata</taxon>
        <taxon>Vertebrata</taxon>
        <taxon>Euteleostomi</taxon>
        <taxon>Actinopterygii</taxon>
        <taxon>Neopterygii</taxon>
        <taxon>Teleostei</taxon>
        <taxon>Osteoglossocephala</taxon>
        <taxon>Osteoglossomorpha</taxon>
        <taxon>Osteoglossiformes</taxon>
        <taxon>Mormyridae</taxon>
        <taxon>Paramormyrops</taxon>
    </lineage>
</organism>
<dbReference type="Ensembl" id="ENSPKIT00000032984.1">
    <property type="protein sequence ID" value="ENSPKIP00000008893.1"/>
    <property type="gene ID" value="ENSPKIG00000024202.1"/>
</dbReference>
<dbReference type="PANTHER" id="PTHR22762">
    <property type="entry name" value="ALPHA-GLUCOSIDASE"/>
    <property type="match status" value="1"/>
</dbReference>
<keyword evidence="4" id="KW-1015">Disulfide bond</keyword>
<keyword evidence="5" id="KW-0325">Glycoprotein</keyword>
<dbReference type="Gene3D" id="4.10.110.10">
    <property type="entry name" value="Spasmolytic Protein, domain 1"/>
    <property type="match status" value="1"/>
</dbReference>
<evidence type="ECO:0000256" key="6">
    <source>
        <dbReference type="PROSITE-ProRule" id="PRU00779"/>
    </source>
</evidence>
<accession>A0A3B3QRW4</accession>
<dbReference type="Pfam" id="PF00088">
    <property type="entry name" value="Trefoil"/>
    <property type="match status" value="1"/>
</dbReference>
<evidence type="ECO:0000256" key="5">
    <source>
        <dbReference type="ARBA" id="ARBA00023180"/>
    </source>
</evidence>
<keyword evidence="10" id="KW-1185">Reference proteome</keyword>
<evidence type="ECO:0000256" key="1">
    <source>
        <dbReference type="ARBA" id="ARBA00004308"/>
    </source>
</evidence>
<comment type="similarity">
    <text evidence="2 7">Belongs to the glycosyl hydrolase 31 family.</text>
</comment>
<dbReference type="GO" id="GO:0030246">
    <property type="term" value="F:carbohydrate binding"/>
    <property type="evidence" value="ECO:0007669"/>
    <property type="project" value="InterPro"/>
</dbReference>
<evidence type="ECO:0000313" key="9">
    <source>
        <dbReference type="Ensembl" id="ENSPKIP00000008893.1"/>
    </source>
</evidence>
<evidence type="ECO:0000256" key="2">
    <source>
        <dbReference type="ARBA" id="ARBA00007806"/>
    </source>
</evidence>
<protein>
    <recommendedName>
        <fullName evidence="8">P-type domain-containing protein</fullName>
    </recommendedName>
</protein>
<dbReference type="SUPFAM" id="SSF51445">
    <property type="entry name" value="(Trans)glycosidases"/>
    <property type="match status" value="1"/>
</dbReference>
<evidence type="ECO:0000256" key="3">
    <source>
        <dbReference type="ARBA" id="ARBA00023136"/>
    </source>
</evidence>
<dbReference type="SMART" id="SM00018">
    <property type="entry name" value="PD"/>
    <property type="match status" value="1"/>
</dbReference>
<dbReference type="STRING" id="1676925.ENSPKIP00000008893"/>
<sequence length="431" mass="49831">YYCYTFKGIICDFFPSNLNKLQVPNFVPECPNIDLGERVDCFPESGASMLKCAQRGCCWQPLDDSNAPWCFFPANQGYEVTKRDTVLKRLAAPPMFQSHIEELVCHEEMQTPNRFRFQITDSKKQRFEVPHEHVKPPPSPPGGALKYEVELLRKPFGLKLRRADTKRILFDTTMGPLVFADQYLQLSARLPSHNIYGLGEHVHQSFKHDTNWRTWPIFTRDSFPNGITLQPAPAVTYRTIGGVLDFYILLGNSPEAVVQEFLELIGRPMIPPYWSLGFQLSRWGYSSLDEVKQTVERNRAIGLPYDVQFTDIDYMEEKKDFTYDLVKFKDLPQFADYMHAAGQKYVLILDPAIAISPRVNGPYASYDRGNQKKVWVTEADGETPLEGEVWPGQTVFPDYTNPACKEWWTDEIRKFHEEVKHDALWIVRTEH</sequence>
<dbReference type="PANTHER" id="PTHR22762:SF133">
    <property type="entry name" value="P-TYPE DOMAIN-CONTAINING PROTEIN"/>
    <property type="match status" value="1"/>
</dbReference>
<dbReference type="InterPro" id="IPR017957">
    <property type="entry name" value="P_trefoil_CS"/>
</dbReference>
<name>A0A3B3QRW4_9TELE</name>
<dbReference type="InterPro" id="IPR044913">
    <property type="entry name" value="P_trefoil_dom_sf"/>
</dbReference>
<reference evidence="9" key="1">
    <citation type="submission" date="2025-08" db="UniProtKB">
        <authorList>
            <consortium name="Ensembl"/>
        </authorList>
    </citation>
    <scope>IDENTIFICATION</scope>
</reference>
<dbReference type="PROSITE" id="PS51448">
    <property type="entry name" value="P_TREFOIL_2"/>
    <property type="match status" value="1"/>
</dbReference>
<dbReference type="Proteomes" id="UP000261540">
    <property type="component" value="Unplaced"/>
</dbReference>
<proteinExistence type="inferred from homology"/>
<evidence type="ECO:0000256" key="4">
    <source>
        <dbReference type="ARBA" id="ARBA00023157"/>
    </source>
</evidence>
<dbReference type="InterPro" id="IPR017853">
    <property type="entry name" value="GH"/>
</dbReference>
<dbReference type="SUPFAM" id="SSF74650">
    <property type="entry name" value="Galactose mutarotase-like"/>
    <property type="match status" value="1"/>
</dbReference>
<dbReference type="InterPro" id="IPR000519">
    <property type="entry name" value="P_trefoil_dom"/>
</dbReference>
<dbReference type="CDD" id="cd00111">
    <property type="entry name" value="Trefoil"/>
    <property type="match status" value="1"/>
</dbReference>
<dbReference type="GeneTree" id="ENSGT00940000164162"/>
<dbReference type="Gene3D" id="2.60.40.1760">
    <property type="entry name" value="glycosyl hydrolase (family 31)"/>
    <property type="match status" value="2"/>
</dbReference>
<dbReference type="Pfam" id="PF01055">
    <property type="entry name" value="Glyco_hydro_31_2nd"/>
    <property type="match status" value="1"/>
</dbReference>
<keyword evidence="7" id="KW-0378">Hydrolase</keyword>
<dbReference type="GO" id="GO:0005975">
    <property type="term" value="P:carbohydrate metabolic process"/>
    <property type="evidence" value="ECO:0007669"/>
    <property type="project" value="InterPro"/>
</dbReference>
<feature type="domain" description="P-type" evidence="8">
    <location>
        <begin position="28"/>
        <end position="74"/>
    </location>
</feature>
<evidence type="ECO:0000313" key="10">
    <source>
        <dbReference type="Proteomes" id="UP000261540"/>
    </source>
</evidence>
<dbReference type="GO" id="GO:0090599">
    <property type="term" value="F:alpha-glucosidase activity"/>
    <property type="evidence" value="ECO:0007669"/>
    <property type="project" value="UniProtKB-ARBA"/>
</dbReference>
<dbReference type="AlphaFoldDB" id="A0A3B3QRW4"/>
<keyword evidence="7" id="KW-0326">Glycosidase</keyword>
<comment type="caution">
    <text evidence="6">Lacks conserved residue(s) required for the propagation of feature annotation.</text>
</comment>
<reference evidence="9" key="2">
    <citation type="submission" date="2025-09" db="UniProtKB">
        <authorList>
            <consortium name="Ensembl"/>
        </authorList>
    </citation>
    <scope>IDENTIFICATION</scope>
</reference>
<dbReference type="InterPro" id="IPR000322">
    <property type="entry name" value="Glyco_hydro_31_TIM"/>
</dbReference>
<comment type="subcellular location">
    <subcellularLocation>
        <location evidence="1">Endomembrane system</location>
    </subcellularLocation>
</comment>
<evidence type="ECO:0000256" key="7">
    <source>
        <dbReference type="RuleBase" id="RU361185"/>
    </source>
</evidence>
<dbReference type="InterPro" id="IPR011013">
    <property type="entry name" value="Gal_mutarotase_sf_dom"/>
</dbReference>
<dbReference type="GO" id="GO:0016324">
    <property type="term" value="C:apical plasma membrane"/>
    <property type="evidence" value="ECO:0007669"/>
    <property type="project" value="UniProtKB-SubCell"/>
</dbReference>
<dbReference type="Gene3D" id="3.20.20.80">
    <property type="entry name" value="Glycosidases"/>
    <property type="match status" value="1"/>
</dbReference>